<dbReference type="RefSeq" id="WP_133793708.1">
    <property type="nucleotide sequence ID" value="NZ_SOCA01000001.1"/>
</dbReference>
<gene>
    <name evidence="2" type="ORF">EI77_01098</name>
</gene>
<keyword evidence="1" id="KW-1133">Transmembrane helix</keyword>
<keyword evidence="1" id="KW-0812">Transmembrane</keyword>
<evidence type="ECO:0000313" key="2">
    <source>
        <dbReference type="EMBL" id="TDU81788.1"/>
    </source>
</evidence>
<evidence type="ECO:0000256" key="1">
    <source>
        <dbReference type="SAM" id="Phobius"/>
    </source>
</evidence>
<keyword evidence="3" id="KW-1185">Reference proteome</keyword>
<reference evidence="2 3" key="1">
    <citation type="submission" date="2019-03" db="EMBL/GenBank/DDBJ databases">
        <title>Genomic Encyclopedia of Archaeal and Bacterial Type Strains, Phase II (KMG-II): from individual species to whole genera.</title>
        <authorList>
            <person name="Goeker M."/>
        </authorList>
    </citation>
    <scope>NUCLEOTIDE SEQUENCE [LARGE SCALE GENOMIC DNA]</scope>
    <source>
        <strain evidence="2 3">ATCC 25309</strain>
    </source>
</reference>
<comment type="caution">
    <text evidence="2">The sequence shown here is derived from an EMBL/GenBank/DDBJ whole genome shotgun (WGS) entry which is preliminary data.</text>
</comment>
<feature type="transmembrane region" description="Helical" evidence="1">
    <location>
        <begin position="75"/>
        <end position="95"/>
    </location>
</feature>
<keyword evidence="1" id="KW-0472">Membrane</keyword>
<dbReference type="AlphaFoldDB" id="A0A4R7SU27"/>
<organism evidence="2 3">
    <name type="scientific">Prosthecobacter fusiformis</name>
    <dbReference type="NCBI Taxonomy" id="48464"/>
    <lineage>
        <taxon>Bacteria</taxon>
        <taxon>Pseudomonadati</taxon>
        <taxon>Verrucomicrobiota</taxon>
        <taxon>Verrucomicrobiia</taxon>
        <taxon>Verrucomicrobiales</taxon>
        <taxon>Verrucomicrobiaceae</taxon>
        <taxon>Prosthecobacter</taxon>
    </lineage>
</organism>
<name>A0A4R7SU27_9BACT</name>
<proteinExistence type="predicted"/>
<evidence type="ECO:0008006" key="4">
    <source>
        <dbReference type="Google" id="ProtNLM"/>
    </source>
</evidence>
<dbReference type="Proteomes" id="UP000295662">
    <property type="component" value="Unassembled WGS sequence"/>
</dbReference>
<feature type="transmembrane region" description="Helical" evidence="1">
    <location>
        <begin position="40"/>
        <end position="63"/>
    </location>
</feature>
<accession>A0A4R7SU27</accession>
<dbReference type="EMBL" id="SOCA01000001">
    <property type="protein sequence ID" value="TDU81788.1"/>
    <property type="molecule type" value="Genomic_DNA"/>
</dbReference>
<evidence type="ECO:0000313" key="3">
    <source>
        <dbReference type="Proteomes" id="UP000295662"/>
    </source>
</evidence>
<dbReference type="OrthoDB" id="9838804at2"/>
<sequence>MADNTPTPASDLSHLTWKSEWEFQVATDSRCLYIRESGGSILAASVFTLGIVGTAGYLSWSILFPETPNTLGEKAFGILMLFVAAFFAWIPWLTLKRGRWMVVFDRGDPANSIPGEIRYQGKRLSAERVRGFSTRSCGGSPPRSTVVAELHDGTHESLGPVGISTWPAHYAQQAATWMGLPFRYSSL</sequence>
<protein>
    <recommendedName>
        <fullName evidence="4">PH (Pleckstrin Homology) domain-containing protein</fullName>
    </recommendedName>
</protein>